<evidence type="ECO:0000256" key="1">
    <source>
        <dbReference type="ARBA" id="ARBA00022676"/>
    </source>
</evidence>
<reference evidence="5" key="1">
    <citation type="journal article" date="2019" name="Int. J. Syst. Evol. Microbiol.">
        <title>The Global Catalogue of Microorganisms (GCM) 10K type strain sequencing project: providing services to taxonomists for standard genome sequencing and annotation.</title>
        <authorList>
            <consortium name="The Broad Institute Genomics Platform"/>
            <consortium name="The Broad Institute Genome Sequencing Center for Infectious Disease"/>
            <person name="Wu L."/>
            <person name="Ma J."/>
        </authorList>
    </citation>
    <scope>NUCLEOTIDE SEQUENCE [LARGE SCALE GENOMIC DNA]</scope>
    <source>
        <strain evidence="5">CGMCC 1.15407</strain>
    </source>
</reference>
<dbReference type="InterPro" id="IPR001296">
    <property type="entry name" value="Glyco_trans_1"/>
</dbReference>
<dbReference type="SUPFAM" id="SSF53756">
    <property type="entry name" value="UDP-Glycosyltransferase/glycogen phosphorylase"/>
    <property type="match status" value="1"/>
</dbReference>
<sequence length="407" mass="47594">MKKKLVCFTASFPFGSKETFFENELPYLASTFEEVYLFPLYNPSNNSVARNVPSNVKFVSPFVSLNKGKRIIQGVFNVSPIGSYLNDFYTEKVFLSKDKFLRWINSFLNFRTVCTKFSNSIRQYNLTKDETLLYSYWAECPLFTTNLCKEYQKVVRMHGTDFYLPINRGYLPIRQEIYNKSNVLLPISNDIQSILKKDYKIPEEKIHLSRLGISNLEFSWKDFEDKGELNFIRIVSCSRVEKVKRMHLIIEALRMSDSDEQVEWHHFGDGKQFDELQKLVKTLPSHIRVKFHGWSSQKDIYNFYKNNKITWFINVSESEGVPVSIMEAMSFGIPCIATDVGGTSEIVNSNNGHLLPAQFEAAELWREIKNIDLKEHKERRNSAYNTWLNNYEANRNYSNLTKYLSSL</sequence>
<evidence type="ECO:0000313" key="4">
    <source>
        <dbReference type="EMBL" id="GGF51502.1"/>
    </source>
</evidence>
<organism evidence="4 5">
    <name type="scientific">Echinicola rosea</name>
    <dbReference type="NCBI Taxonomy" id="1807691"/>
    <lineage>
        <taxon>Bacteria</taxon>
        <taxon>Pseudomonadati</taxon>
        <taxon>Bacteroidota</taxon>
        <taxon>Cytophagia</taxon>
        <taxon>Cytophagales</taxon>
        <taxon>Cyclobacteriaceae</taxon>
        <taxon>Echinicola</taxon>
    </lineage>
</organism>
<dbReference type="RefSeq" id="WP_137404619.1">
    <property type="nucleotide sequence ID" value="NZ_BMIU01000039.1"/>
</dbReference>
<evidence type="ECO:0000313" key="5">
    <source>
        <dbReference type="Proteomes" id="UP000647339"/>
    </source>
</evidence>
<keyword evidence="2 4" id="KW-0808">Transferase</keyword>
<dbReference type="Gene3D" id="3.40.50.2000">
    <property type="entry name" value="Glycogen Phosphorylase B"/>
    <property type="match status" value="2"/>
</dbReference>
<feature type="domain" description="Glycosyl transferase family 1" evidence="3">
    <location>
        <begin position="230"/>
        <end position="381"/>
    </location>
</feature>
<keyword evidence="5" id="KW-1185">Reference proteome</keyword>
<name>A0ABQ1VCI9_9BACT</name>
<dbReference type="GO" id="GO:0016740">
    <property type="term" value="F:transferase activity"/>
    <property type="evidence" value="ECO:0007669"/>
    <property type="project" value="UniProtKB-KW"/>
</dbReference>
<accession>A0ABQ1VCI9</accession>
<dbReference type="Proteomes" id="UP000647339">
    <property type="component" value="Unassembled WGS sequence"/>
</dbReference>
<dbReference type="PANTHER" id="PTHR12526">
    <property type="entry name" value="GLYCOSYLTRANSFERASE"/>
    <property type="match status" value="1"/>
</dbReference>
<proteinExistence type="predicted"/>
<comment type="caution">
    <text evidence="4">The sequence shown here is derived from an EMBL/GenBank/DDBJ whole genome shotgun (WGS) entry which is preliminary data.</text>
</comment>
<protein>
    <submittedName>
        <fullName evidence="4">Glycosyl transferase family 1</fullName>
    </submittedName>
</protein>
<keyword evidence="1" id="KW-0328">Glycosyltransferase</keyword>
<dbReference type="EMBL" id="BMIU01000039">
    <property type="protein sequence ID" value="GGF51502.1"/>
    <property type="molecule type" value="Genomic_DNA"/>
</dbReference>
<dbReference type="PANTHER" id="PTHR12526:SF629">
    <property type="entry name" value="TEICHURONIC ACID BIOSYNTHESIS GLYCOSYLTRANSFERASE TUAH-RELATED"/>
    <property type="match status" value="1"/>
</dbReference>
<dbReference type="Pfam" id="PF00534">
    <property type="entry name" value="Glycos_transf_1"/>
    <property type="match status" value="1"/>
</dbReference>
<evidence type="ECO:0000259" key="3">
    <source>
        <dbReference type="Pfam" id="PF00534"/>
    </source>
</evidence>
<evidence type="ECO:0000256" key="2">
    <source>
        <dbReference type="ARBA" id="ARBA00022679"/>
    </source>
</evidence>
<gene>
    <name evidence="4" type="ORF">GCM10011339_45020</name>
</gene>